<dbReference type="InterPro" id="IPR027417">
    <property type="entry name" value="P-loop_NTPase"/>
</dbReference>
<evidence type="ECO:0000256" key="1">
    <source>
        <dbReference type="ARBA" id="ARBA00022448"/>
    </source>
</evidence>
<organism evidence="8">
    <name type="scientific">marine metagenome</name>
    <dbReference type="NCBI Taxonomy" id="408172"/>
    <lineage>
        <taxon>unclassified sequences</taxon>
        <taxon>metagenomes</taxon>
        <taxon>ecological metagenomes</taxon>
    </lineage>
</organism>
<keyword evidence="1" id="KW-0813">Transport</keyword>
<keyword evidence="3" id="KW-0201">Cytochrome c-type biogenesis</keyword>
<proteinExistence type="predicted"/>
<dbReference type="GO" id="GO:0022857">
    <property type="term" value="F:transmembrane transporter activity"/>
    <property type="evidence" value="ECO:0007669"/>
    <property type="project" value="InterPro"/>
</dbReference>
<reference evidence="8" key="1">
    <citation type="submission" date="2018-05" db="EMBL/GenBank/DDBJ databases">
        <authorList>
            <person name="Lanie J.A."/>
            <person name="Ng W.-L."/>
            <person name="Kazmierczak K.M."/>
            <person name="Andrzejewski T.M."/>
            <person name="Davidsen T.M."/>
            <person name="Wayne K.J."/>
            <person name="Tettelin H."/>
            <person name="Glass J.I."/>
            <person name="Rusch D."/>
            <person name="Podicherti R."/>
            <person name="Tsui H.-C.T."/>
            <person name="Winkler M.E."/>
        </authorList>
    </citation>
    <scope>NUCLEOTIDE SEQUENCE</scope>
</reference>
<gene>
    <name evidence="8" type="ORF">METZ01_LOCUS97830</name>
</gene>
<accession>A0A381VXG2</accession>
<dbReference type="PANTHER" id="PTHR43499:SF1">
    <property type="entry name" value="ABC TRANSPORTER I FAMILY MEMBER 1"/>
    <property type="match status" value="1"/>
</dbReference>
<name>A0A381VXG2_9ZZZZ</name>
<dbReference type="GO" id="GO:0005524">
    <property type="term" value="F:ATP binding"/>
    <property type="evidence" value="ECO:0007669"/>
    <property type="project" value="UniProtKB-KW"/>
</dbReference>
<evidence type="ECO:0000256" key="5">
    <source>
        <dbReference type="ARBA" id="ARBA00022967"/>
    </source>
</evidence>
<evidence type="ECO:0000256" key="4">
    <source>
        <dbReference type="ARBA" id="ARBA00022840"/>
    </source>
</evidence>
<dbReference type="InterPro" id="IPR005895">
    <property type="entry name" value="ABC_transptr_haem_export_CcmA"/>
</dbReference>
<dbReference type="SMART" id="SM00382">
    <property type="entry name" value="AAA"/>
    <property type="match status" value="1"/>
</dbReference>
<dbReference type="NCBIfam" id="TIGR01189">
    <property type="entry name" value="ccmA"/>
    <property type="match status" value="1"/>
</dbReference>
<evidence type="ECO:0000256" key="2">
    <source>
        <dbReference type="ARBA" id="ARBA00022741"/>
    </source>
</evidence>
<evidence type="ECO:0000256" key="6">
    <source>
        <dbReference type="ARBA" id="ARBA00023136"/>
    </source>
</evidence>
<dbReference type="EMBL" id="UINC01010077">
    <property type="protein sequence ID" value="SVA44976.1"/>
    <property type="molecule type" value="Genomic_DNA"/>
</dbReference>
<dbReference type="GO" id="GO:0016887">
    <property type="term" value="F:ATP hydrolysis activity"/>
    <property type="evidence" value="ECO:0007669"/>
    <property type="project" value="InterPro"/>
</dbReference>
<keyword evidence="2" id="KW-0547">Nucleotide-binding</keyword>
<dbReference type="Pfam" id="PF00005">
    <property type="entry name" value="ABC_tran"/>
    <property type="match status" value="1"/>
</dbReference>
<dbReference type="InterPro" id="IPR003439">
    <property type="entry name" value="ABC_transporter-like_ATP-bd"/>
</dbReference>
<dbReference type="InterPro" id="IPR003593">
    <property type="entry name" value="AAA+_ATPase"/>
</dbReference>
<dbReference type="PANTHER" id="PTHR43499">
    <property type="entry name" value="ABC TRANSPORTER I FAMILY MEMBER 1"/>
    <property type="match status" value="1"/>
</dbReference>
<dbReference type="SUPFAM" id="SSF52540">
    <property type="entry name" value="P-loop containing nucleoside triphosphate hydrolases"/>
    <property type="match status" value="1"/>
</dbReference>
<dbReference type="PROSITE" id="PS50893">
    <property type="entry name" value="ABC_TRANSPORTER_2"/>
    <property type="match status" value="1"/>
</dbReference>
<feature type="domain" description="ABC transporter" evidence="7">
    <location>
        <begin position="4"/>
        <end position="199"/>
    </location>
</feature>
<dbReference type="GO" id="GO:0017004">
    <property type="term" value="P:cytochrome complex assembly"/>
    <property type="evidence" value="ECO:0007669"/>
    <property type="project" value="UniProtKB-KW"/>
</dbReference>
<evidence type="ECO:0000259" key="7">
    <source>
        <dbReference type="PROSITE" id="PS50893"/>
    </source>
</evidence>
<dbReference type="Gene3D" id="3.40.50.300">
    <property type="entry name" value="P-loop containing nucleotide triphosphate hydrolases"/>
    <property type="match status" value="1"/>
</dbReference>
<keyword evidence="4" id="KW-0067">ATP-binding</keyword>
<keyword evidence="6" id="KW-0472">Membrane</keyword>
<protein>
    <recommendedName>
        <fullName evidence="7">ABC transporter domain-containing protein</fullName>
    </recommendedName>
</protein>
<evidence type="ECO:0000313" key="8">
    <source>
        <dbReference type="EMBL" id="SVA44976.1"/>
    </source>
</evidence>
<keyword evidence="5" id="KW-1278">Translocase</keyword>
<evidence type="ECO:0000256" key="3">
    <source>
        <dbReference type="ARBA" id="ARBA00022748"/>
    </source>
</evidence>
<sequence length="199" mass="22629">MEKLTITNLACKRGSNLVFDNLSFEIKSGETFLIKGSNGSGKTSLMRTMAGFIKPYEGKIFIDNEQLNADRNDKEKFQFIGEKSALKNNLSVKNNITLWSLLFNTSVNVDDLLKVFNLNSFINSDVATLSDGQKKRLSLSKLFLDNRSVWLLDEPYVFLDEENIADLNNKILKFNERSGIVIITSNIDIDFPFNERINL</sequence>
<dbReference type="AlphaFoldDB" id="A0A381VXG2"/>